<dbReference type="Pfam" id="PF16725">
    <property type="entry name" value="Nucleolin_bd"/>
    <property type="match status" value="1"/>
</dbReference>
<dbReference type="AlphaFoldDB" id="A0AAD9E1P0"/>
<name>A0AAD9E1P0_9TELE</name>
<dbReference type="InterPro" id="IPR038100">
    <property type="entry name" value="NLV2_N_sf"/>
</dbReference>
<keyword evidence="3" id="KW-1185">Reference proteome</keyword>
<reference evidence="2" key="1">
    <citation type="submission" date="2023-03" db="EMBL/GenBank/DDBJ databases">
        <title>Electrophorus voltai genome.</title>
        <authorList>
            <person name="Bian C."/>
        </authorList>
    </citation>
    <scope>NUCLEOTIDE SEQUENCE</scope>
    <source>
        <strain evidence="2">CB-2022</strain>
        <tissue evidence="2">Muscle</tissue>
    </source>
</reference>
<dbReference type="EMBL" id="JAROKS010000008">
    <property type="protein sequence ID" value="KAK1801991.1"/>
    <property type="molecule type" value="Genomic_DNA"/>
</dbReference>
<comment type="caution">
    <text evidence="2">The sequence shown here is derived from an EMBL/GenBank/DDBJ whole genome shotgun (WGS) entry which is preliminary data.</text>
</comment>
<organism evidence="2 3">
    <name type="scientific">Electrophorus voltai</name>
    <dbReference type="NCBI Taxonomy" id="2609070"/>
    <lineage>
        <taxon>Eukaryota</taxon>
        <taxon>Metazoa</taxon>
        <taxon>Chordata</taxon>
        <taxon>Craniata</taxon>
        <taxon>Vertebrata</taxon>
        <taxon>Euteleostomi</taxon>
        <taxon>Actinopterygii</taxon>
        <taxon>Neopterygii</taxon>
        <taxon>Teleostei</taxon>
        <taxon>Ostariophysi</taxon>
        <taxon>Gymnotiformes</taxon>
        <taxon>Gymnotoidei</taxon>
        <taxon>Gymnotidae</taxon>
        <taxon>Electrophorus</taxon>
    </lineage>
</organism>
<gene>
    <name evidence="2" type="ORF">P4O66_022222</name>
</gene>
<sequence>MYVDVVGMAAELQQQYRMDCGQRNRTAFRIQVEKVHGVICSESGLSALEEKHLAKRARHSQEDDSLEADFPLCSYYVQEMFDPVRVTHFSEGSSILEDTTDSDGDISEREGCYCATAQEKGPTNGSTRSGPWVPQNSTTIVCVGYVSSPCAAWHGEVYTPASLGALQLDSINQSSSVAIHHRPPNHRPTLHSNTPAELSWSNSTGNCYWSHCKCHCCAPAHSRRICCFICHTNISLFLAATCSVIFGGEGLVGLGQFK</sequence>
<evidence type="ECO:0000259" key="1">
    <source>
        <dbReference type="Pfam" id="PF16725"/>
    </source>
</evidence>
<proteinExistence type="predicted"/>
<feature type="domain" description="NVL2 nucleolin binding" evidence="1">
    <location>
        <begin position="2"/>
        <end position="44"/>
    </location>
</feature>
<feature type="non-terminal residue" evidence="2">
    <location>
        <position position="1"/>
    </location>
</feature>
<protein>
    <recommendedName>
        <fullName evidence="1">NVL2 nucleolin binding domain-containing protein</fullName>
    </recommendedName>
</protein>
<accession>A0AAD9E1P0</accession>
<evidence type="ECO:0000313" key="3">
    <source>
        <dbReference type="Proteomes" id="UP001239994"/>
    </source>
</evidence>
<dbReference type="InterPro" id="IPR031996">
    <property type="entry name" value="NVL2_nucleolin-bd"/>
</dbReference>
<dbReference type="Proteomes" id="UP001239994">
    <property type="component" value="Unassembled WGS sequence"/>
</dbReference>
<dbReference type="Gene3D" id="1.10.10.2010">
    <property type="match status" value="1"/>
</dbReference>
<evidence type="ECO:0000313" key="2">
    <source>
        <dbReference type="EMBL" id="KAK1801991.1"/>
    </source>
</evidence>